<reference evidence="1 2" key="1">
    <citation type="submission" date="2006-12" db="EMBL/GenBank/DDBJ databases">
        <title>Complete sequence of Shewanella amazonensis SB2B.</title>
        <authorList>
            <consortium name="US DOE Joint Genome Institute"/>
            <person name="Copeland A."/>
            <person name="Lucas S."/>
            <person name="Lapidus A."/>
            <person name="Barry K."/>
            <person name="Detter J.C."/>
            <person name="Glavina del Rio T."/>
            <person name="Hammon N."/>
            <person name="Israni S."/>
            <person name="Dalin E."/>
            <person name="Tice H."/>
            <person name="Pitluck S."/>
            <person name="Munk A.C."/>
            <person name="Brettin T."/>
            <person name="Bruce D."/>
            <person name="Han C."/>
            <person name="Tapia R."/>
            <person name="Gilna P."/>
            <person name="Schmutz J."/>
            <person name="Larimer F."/>
            <person name="Land M."/>
            <person name="Hauser L."/>
            <person name="Kyrpides N."/>
            <person name="Mikhailova N."/>
            <person name="Fredrickson J."/>
            <person name="Richardson P."/>
        </authorList>
    </citation>
    <scope>NUCLEOTIDE SEQUENCE [LARGE SCALE GENOMIC DNA]</scope>
    <source>
        <strain evidence="2">ATCC BAA-1098 / SB2B</strain>
    </source>
</reference>
<sequence>MRRLSAFWLTFIATFGLLAVINVDIASKERQLAEGTVLRFALAPVDPRSLMQGDYMALAYAVEAPILGALTEEERANSMTGYVWVTLDEHARAHFFAIERSEPKPADVQRVQFRLREGQIKLASNAWFFEEGSAARFDNAKYGEFRLGDDGTLLLSALLDEQLNPL</sequence>
<protein>
    <recommendedName>
        <fullName evidence="3">Membrane-anchored protein</fullName>
    </recommendedName>
</protein>
<dbReference type="OrthoDB" id="4868247at2"/>
<dbReference type="EMBL" id="CP000507">
    <property type="protein sequence ID" value="ABL99683.1"/>
    <property type="molecule type" value="Genomic_DNA"/>
</dbReference>
<dbReference type="Pfam" id="PF14345">
    <property type="entry name" value="GDYXXLXY"/>
    <property type="match status" value="1"/>
</dbReference>
<keyword evidence="2" id="KW-1185">Reference proteome</keyword>
<dbReference type="AlphaFoldDB" id="A1S5M7"/>
<gene>
    <name evidence="1" type="ordered locus">Sama_1476</name>
</gene>
<accession>A1S5M7</accession>
<dbReference type="KEGG" id="saz:Sama_1476"/>
<dbReference type="HOGENOM" id="CLU_105410_0_0_6"/>
<evidence type="ECO:0000313" key="1">
    <source>
        <dbReference type="EMBL" id="ABL99683.1"/>
    </source>
</evidence>
<name>A1S5M7_SHEAM</name>
<dbReference type="RefSeq" id="WP_011759591.1">
    <property type="nucleotide sequence ID" value="NC_008700.1"/>
</dbReference>
<evidence type="ECO:0000313" key="2">
    <source>
        <dbReference type="Proteomes" id="UP000009175"/>
    </source>
</evidence>
<dbReference type="eggNOG" id="COG4929">
    <property type="taxonomic scope" value="Bacteria"/>
</dbReference>
<organism evidence="1 2">
    <name type="scientific">Shewanella amazonensis (strain ATCC BAA-1098 / SB2B)</name>
    <dbReference type="NCBI Taxonomy" id="326297"/>
    <lineage>
        <taxon>Bacteria</taxon>
        <taxon>Pseudomonadati</taxon>
        <taxon>Pseudomonadota</taxon>
        <taxon>Gammaproteobacteria</taxon>
        <taxon>Alteromonadales</taxon>
        <taxon>Shewanellaceae</taxon>
        <taxon>Shewanella</taxon>
    </lineage>
</organism>
<dbReference type="InterPro" id="IPR025833">
    <property type="entry name" value="GDYXXLXY"/>
</dbReference>
<dbReference type="STRING" id="326297.Sama_1476"/>
<evidence type="ECO:0008006" key="3">
    <source>
        <dbReference type="Google" id="ProtNLM"/>
    </source>
</evidence>
<proteinExistence type="predicted"/>
<dbReference type="Proteomes" id="UP000009175">
    <property type="component" value="Chromosome"/>
</dbReference>